<dbReference type="Gene3D" id="1.10.3260.10">
    <property type="entry name" value="DNA ligase, ATP-dependent, N-terminal domain"/>
    <property type="match status" value="1"/>
</dbReference>
<dbReference type="InterPro" id="IPR036599">
    <property type="entry name" value="DNA_ligase_N_sf"/>
</dbReference>
<name>L8H895_ACACF</name>
<evidence type="ECO:0000256" key="2">
    <source>
        <dbReference type="SAM" id="MobiDB-lite"/>
    </source>
</evidence>
<dbReference type="GO" id="GO:0003677">
    <property type="term" value="F:DNA binding"/>
    <property type="evidence" value="ECO:0007669"/>
    <property type="project" value="InterPro"/>
</dbReference>
<dbReference type="GO" id="GO:0003910">
    <property type="term" value="F:DNA ligase (ATP) activity"/>
    <property type="evidence" value="ECO:0007669"/>
    <property type="project" value="InterPro"/>
</dbReference>
<sequence>SRLSGCAKHEASARSTAPCKAEVIDLEDGTDEAEGEYSDERESLPAPAKVLAAPAAPPSSSVFAQERAEMLCAPVAKFKPAAYLFWEAGADVPFMHVVNAFRTVESTNGRLKIVELLTNMFR</sequence>
<dbReference type="RefSeq" id="XP_004344696.1">
    <property type="nucleotide sequence ID" value="XM_004344646.1"/>
</dbReference>
<evidence type="ECO:0000256" key="1">
    <source>
        <dbReference type="ARBA" id="ARBA00022598"/>
    </source>
</evidence>
<dbReference type="KEGG" id="acan:ACA1_279350"/>
<evidence type="ECO:0000313" key="3">
    <source>
        <dbReference type="EMBL" id="ELR20953.1"/>
    </source>
</evidence>
<dbReference type="AlphaFoldDB" id="L8H895"/>
<dbReference type="Proteomes" id="UP000011083">
    <property type="component" value="Unassembled WGS sequence"/>
</dbReference>
<protein>
    <submittedName>
        <fullName evidence="3">Uncharacterized protein</fullName>
    </submittedName>
</protein>
<dbReference type="GO" id="GO:0006281">
    <property type="term" value="P:DNA repair"/>
    <property type="evidence" value="ECO:0007669"/>
    <property type="project" value="InterPro"/>
</dbReference>
<dbReference type="GeneID" id="14921826"/>
<dbReference type="GO" id="GO:0006310">
    <property type="term" value="P:DNA recombination"/>
    <property type="evidence" value="ECO:0007669"/>
    <property type="project" value="InterPro"/>
</dbReference>
<dbReference type="VEuPathDB" id="AmoebaDB:ACA1_279350"/>
<gene>
    <name evidence="3" type="ORF">ACA1_279350</name>
</gene>
<feature type="non-terminal residue" evidence="3">
    <location>
        <position position="122"/>
    </location>
</feature>
<evidence type="ECO:0000313" key="4">
    <source>
        <dbReference type="Proteomes" id="UP000011083"/>
    </source>
</evidence>
<keyword evidence="4" id="KW-1185">Reference proteome</keyword>
<feature type="region of interest" description="Disordered" evidence="2">
    <location>
        <begin position="1"/>
        <end position="45"/>
    </location>
</feature>
<reference evidence="3 4" key="1">
    <citation type="journal article" date="2013" name="Genome Biol.">
        <title>Genome of Acanthamoeba castellanii highlights extensive lateral gene transfer and early evolution of tyrosine kinase signaling.</title>
        <authorList>
            <person name="Clarke M."/>
            <person name="Lohan A.J."/>
            <person name="Liu B."/>
            <person name="Lagkouvardos I."/>
            <person name="Roy S."/>
            <person name="Zafar N."/>
            <person name="Bertelli C."/>
            <person name="Schilde C."/>
            <person name="Kianianmomeni A."/>
            <person name="Burglin T.R."/>
            <person name="Frech C."/>
            <person name="Turcotte B."/>
            <person name="Kopec K.O."/>
            <person name="Synnott J.M."/>
            <person name="Choo C."/>
            <person name="Paponov I."/>
            <person name="Finkler A."/>
            <person name="Soon Heng Tan C."/>
            <person name="Hutchins A.P."/>
            <person name="Weinmeier T."/>
            <person name="Rattei T."/>
            <person name="Chu J.S."/>
            <person name="Gimenez G."/>
            <person name="Irimia M."/>
            <person name="Rigden D.J."/>
            <person name="Fitzpatrick D.A."/>
            <person name="Lorenzo-Morales J."/>
            <person name="Bateman A."/>
            <person name="Chiu C.H."/>
            <person name="Tang P."/>
            <person name="Hegemann P."/>
            <person name="Fromm H."/>
            <person name="Raoult D."/>
            <person name="Greub G."/>
            <person name="Miranda-Saavedra D."/>
            <person name="Chen N."/>
            <person name="Nash P."/>
            <person name="Ginger M.L."/>
            <person name="Horn M."/>
            <person name="Schaap P."/>
            <person name="Caler L."/>
            <person name="Loftus B."/>
        </authorList>
    </citation>
    <scope>NUCLEOTIDE SEQUENCE [LARGE SCALE GENOMIC DNA]</scope>
    <source>
        <strain evidence="3 4">Neff</strain>
    </source>
</reference>
<dbReference type="SUPFAM" id="SSF117018">
    <property type="entry name" value="ATP-dependent DNA ligase DNA-binding domain"/>
    <property type="match status" value="1"/>
</dbReference>
<dbReference type="EMBL" id="KB007908">
    <property type="protein sequence ID" value="ELR20953.1"/>
    <property type="molecule type" value="Genomic_DNA"/>
</dbReference>
<keyword evidence="1" id="KW-0436">Ligase</keyword>
<feature type="compositionally biased region" description="Acidic residues" evidence="2">
    <location>
        <begin position="24"/>
        <end position="37"/>
    </location>
</feature>
<proteinExistence type="predicted"/>
<organism evidence="3 4">
    <name type="scientific">Acanthamoeba castellanii (strain ATCC 30010 / Neff)</name>
    <dbReference type="NCBI Taxonomy" id="1257118"/>
    <lineage>
        <taxon>Eukaryota</taxon>
        <taxon>Amoebozoa</taxon>
        <taxon>Discosea</taxon>
        <taxon>Longamoebia</taxon>
        <taxon>Centramoebida</taxon>
        <taxon>Acanthamoebidae</taxon>
        <taxon>Acanthamoeba</taxon>
    </lineage>
</organism>
<accession>L8H895</accession>